<dbReference type="Proteomes" id="UP000461443">
    <property type="component" value="Unassembled WGS sequence"/>
</dbReference>
<dbReference type="InterPro" id="IPR002575">
    <property type="entry name" value="Aminoglycoside_PTrfase"/>
</dbReference>
<dbReference type="GO" id="GO:0019165">
    <property type="term" value="F:thiamine kinase activity"/>
    <property type="evidence" value="ECO:0007669"/>
    <property type="project" value="UniProtKB-UniRule"/>
</dbReference>
<accession>A0A845SFP9</accession>
<comment type="similarity">
    <text evidence="5">Belongs to the thiamine kinase family.</text>
</comment>
<comment type="pathway">
    <text evidence="5">Cofactor biosynthesis; thiamine diphosphate biosynthesis; thiamine phosphate from thiamine: step 1/1.</text>
</comment>
<name>A0A845SFP9_9GAMM</name>
<evidence type="ECO:0000256" key="2">
    <source>
        <dbReference type="ARBA" id="ARBA00022741"/>
    </source>
</evidence>
<dbReference type="Pfam" id="PF01636">
    <property type="entry name" value="APH"/>
    <property type="match status" value="1"/>
</dbReference>
<sequence length="286" mass="32416">MRKSRLSLDELLTQVLPQADAAGCLVEPVDGLTGASWRIRAAGVDWLAREASPSKQLLGVDRRREFRLLRRLPAGTPAPAPRTNRAQWLLVDWLPGETLPEAGWQAEMAGGALAALLAQLHRGPRYGYPIALRARYAAYWQASDPSRRCPAWLRLQQRFMRAKMPSTLSLAPLHMDIHPGNVLRGRDGGLRLIDWEYAGDGDIALELAALFRGNGLDGRRQAGFLLAYQARSPGYAQDVLRRRIAAWAPWVDYLMLMWYEVRWRQTRQRQFLQYAAPLRRNLGLPF</sequence>
<dbReference type="EC" id="2.7.1.89" evidence="5"/>
<evidence type="ECO:0000256" key="4">
    <source>
        <dbReference type="ARBA" id="ARBA00022840"/>
    </source>
</evidence>
<comment type="catalytic activity">
    <reaction evidence="5">
        <text>thiamine + ATP = thiamine phosphate + ADP + H(+)</text>
        <dbReference type="Rhea" id="RHEA:12012"/>
        <dbReference type="ChEBI" id="CHEBI:15378"/>
        <dbReference type="ChEBI" id="CHEBI:18385"/>
        <dbReference type="ChEBI" id="CHEBI:30616"/>
        <dbReference type="ChEBI" id="CHEBI:37575"/>
        <dbReference type="ChEBI" id="CHEBI:456216"/>
        <dbReference type="EC" id="2.7.1.89"/>
    </reaction>
</comment>
<dbReference type="GO" id="GO:0006772">
    <property type="term" value="P:thiamine metabolic process"/>
    <property type="evidence" value="ECO:0007669"/>
    <property type="project" value="InterPro"/>
</dbReference>
<dbReference type="InterPro" id="IPR014093">
    <property type="entry name" value="Thiamine_kinase"/>
</dbReference>
<evidence type="ECO:0000256" key="5">
    <source>
        <dbReference type="HAMAP-Rule" id="MF_01604"/>
    </source>
</evidence>
<keyword evidence="8" id="KW-1185">Reference proteome</keyword>
<comment type="caution">
    <text evidence="7">The sequence shown here is derived from an EMBL/GenBank/DDBJ whole genome shotgun (WGS) entry which is preliminary data.</text>
</comment>
<dbReference type="EMBL" id="WUBS01000002">
    <property type="protein sequence ID" value="NDL61906.1"/>
    <property type="molecule type" value="Genomic_DNA"/>
</dbReference>
<reference evidence="7 8" key="1">
    <citation type="submission" date="2019-12" db="EMBL/GenBank/DDBJ databases">
        <authorList>
            <person name="Lee S.D."/>
        </authorList>
    </citation>
    <scope>NUCLEOTIDE SEQUENCE [LARGE SCALE GENOMIC DNA]</scope>
    <source>
        <strain evidence="7 8">SAP-6</strain>
    </source>
</reference>
<dbReference type="SUPFAM" id="SSF56112">
    <property type="entry name" value="Protein kinase-like (PK-like)"/>
    <property type="match status" value="1"/>
</dbReference>
<protein>
    <recommendedName>
        <fullName evidence="5">Thiamine kinase</fullName>
        <ecNumber evidence="5">2.7.1.89</ecNumber>
    </recommendedName>
</protein>
<dbReference type="NCBIfam" id="NF007620">
    <property type="entry name" value="PRK10271.1"/>
    <property type="match status" value="1"/>
</dbReference>
<keyword evidence="1 5" id="KW-0808">Transferase</keyword>
<comment type="function">
    <text evidence="5">Catalyzes the phosphorylation of thiamine to thiamine phosphate.</text>
</comment>
<dbReference type="InterPro" id="IPR011009">
    <property type="entry name" value="Kinase-like_dom_sf"/>
</dbReference>
<dbReference type="GO" id="GO:0009229">
    <property type="term" value="P:thiamine diphosphate biosynthetic process"/>
    <property type="evidence" value="ECO:0007669"/>
    <property type="project" value="UniProtKB-UniRule"/>
</dbReference>
<evidence type="ECO:0000313" key="8">
    <source>
        <dbReference type="Proteomes" id="UP000461443"/>
    </source>
</evidence>
<keyword evidence="2 5" id="KW-0547">Nucleotide-binding</keyword>
<dbReference type="Gene3D" id="3.90.1200.10">
    <property type="match status" value="1"/>
</dbReference>
<evidence type="ECO:0000256" key="3">
    <source>
        <dbReference type="ARBA" id="ARBA00022777"/>
    </source>
</evidence>
<dbReference type="UniPathway" id="UPA00060">
    <property type="reaction ID" value="UER00596"/>
</dbReference>
<evidence type="ECO:0000259" key="6">
    <source>
        <dbReference type="Pfam" id="PF01636"/>
    </source>
</evidence>
<dbReference type="HAMAP" id="MF_01604">
    <property type="entry name" value="Thiamine_kinase"/>
    <property type="match status" value="1"/>
</dbReference>
<feature type="domain" description="Aminoglycoside phosphotransferase" evidence="6">
    <location>
        <begin position="39"/>
        <end position="236"/>
    </location>
</feature>
<keyword evidence="4 5" id="KW-0067">ATP-binding</keyword>
<evidence type="ECO:0000256" key="1">
    <source>
        <dbReference type="ARBA" id="ARBA00022679"/>
    </source>
</evidence>
<reference evidence="7 8" key="2">
    <citation type="submission" date="2020-02" db="EMBL/GenBank/DDBJ databases">
        <title>The new genus of Enterobacteriales.</title>
        <authorList>
            <person name="Kim I.S."/>
        </authorList>
    </citation>
    <scope>NUCLEOTIDE SEQUENCE [LARGE SCALE GENOMIC DNA]</scope>
    <source>
        <strain evidence="7 8">SAP-6</strain>
    </source>
</reference>
<dbReference type="GO" id="GO:0005524">
    <property type="term" value="F:ATP binding"/>
    <property type="evidence" value="ECO:0007669"/>
    <property type="project" value="UniProtKB-KW"/>
</dbReference>
<dbReference type="RefSeq" id="WP_162364576.1">
    <property type="nucleotide sequence ID" value="NZ_WUBS01000002.1"/>
</dbReference>
<proteinExistence type="inferred from homology"/>
<keyword evidence="3 5" id="KW-0418">Kinase</keyword>
<organism evidence="7 8">
    <name type="scientific">Acerihabitans arboris</name>
    <dbReference type="NCBI Taxonomy" id="2691583"/>
    <lineage>
        <taxon>Bacteria</taxon>
        <taxon>Pseudomonadati</taxon>
        <taxon>Pseudomonadota</taxon>
        <taxon>Gammaproteobacteria</taxon>
        <taxon>Enterobacterales</taxon>
        <taxon>Pectobacteriaceae</taxon>
        <taxon>Acerihabitans</taxon>
    </lineage>
</organism>
<gene>
    <name evidence="5 7" type="primary">thiK</name>
    <name evidence="7" type="ORF">GRH90_03900</name>
</gene>
<evidence type="ECO:0000313" key="7">
    <source>
        <dbReference type="EMBL" id="NDL61906.1"/>
    </source>
</evidence>
<dbReference type="AlphaFoldDB" id="A0A845SFP9"/>